<dbReference type="AlphaFoldDB" id="A0AAU9IM80"/>
<reference evidence="1" key="1">
    <citation type="submission" date="2021-09" db="EMBL/GenBank/DDBJ databases">
        <authorList>
            <consortium name="AG Swart"/>
            <person name="Singh M."/>
            <person name="Singh A."/>
            <person name="Seah K."/>
            <person name="Emmerich C."/>
        </authorList>
    </citation>
    <scope>NUCLEOTIDE SEQUENCE</scope>
    <source>
        <strain evidence="1">ATCC30299</strain>
    </source>
</reference>
<evidence type="ECO:0000313" key="1">
    <source>
        <dbReference type="EMBL" id="CAG9315168.1"/>
    </source>
</evidence>
<proteinExistence type="predicted"/>
<comment type="caution">
    <text evidence="1">The sequence shown here is derived from an EMBL/GenBank/DDBJ whole genome shotgun (WGS) entry which is preliminary data.</text>
</comment>
<accession>A0AAU9IM80</accession>
<dbReference type="EMBL" id="CAJZBQ010000013">
    <property type="protein sequence ID" value="CAG9315168.1"/>
    <property type="molecule type" value="Genomic_DNA"/>
</dbReference>
<keyword evidence="2" id="KW-1185">Reference proteome</keyword>
<sequence>MGNCFCDKLRTEKEIQSIVSDNVAVNSERFSSPMPSTRRNRNRSPVISFDSFDKENFPSLQEDKLRNILNESKHLASQLKRLRGEDVLPEDWPRASDCSKICEIAEEELAKQIDAIYQDMNSLIKQVEDLRQHTGVMTKQ</sequence>
<evidence type="ECO:0000313" key="2">
    <source>
        <dbReference type="Proteomes" id="UP001162131"/>
    </source>
</evidence>
<organism evidence="1 2">
    <name type="scientific">Blepharisma stoltei</name>
    <dbReference type="NCBI Taxonomy" id="1481888"/>
    <lineage>
        <taxon>Eukaryota</taxon>
        <taxon>Sar</taxon>
        <taxon>Alveolata</taxon>
        <taxon>Ciliophora</taxon>
        <taxon>Postciliodesmatophora</taxon>
        <taxon>Heterotrichea</taxon>
        <taxon>Heterotrichida</taxon>
        <taxon>Blepharismidae</taxon>
        <taxon>Blepharisma</taxon>
    </lineage>
</organism>
<protein>
    <submittedName>
        <fullName evidence="1">Uncharacterized protein</fullName>
    </submittedName>
</protein>
<gene>
    <name evidence="1" type="ORF">BSTOLATCC_MIC12942</name>
</gene>
<name>A0AAU9IM80_9CILI</name>
<dbReference type="Proteomes" id="UP001162131">
    <property type="component" value="Unassembled WGS sequence"/>
</dbReference>